<dbReference type="EMBL" id="AYZO01000029">
    <property type="protein sequence ID" value="KRN10570.1"/>
    <property type="molecule type" value="Genomic_DNA"/>
</dbReference>
<feature type="transmembrane region" description="Helical" evidence="8">
    <location>
        <begin position="243"/>
        <end position="260"/>
    </location>
</feature>
<evidence type="ECO:0000256" key="3">
    <source>
        <dbReference type="ARBA" id="ARBA00022448"/>
    </source>
</evidence>
<feature type="transmembrane region" description="Helical" evidence="8">
    <location>
        <begin position="324"/>
        <end position="347"/>
    </location>
</feature>
<dbReference type="GO" id="GO:0015129">
    <property type="term" value="F:lactate transmembrane transporter activity"/>
    <property type="evidence" value="ECO:0007669"/>
    <property type="project" value="UniProtKB-UniRule"/>
</dbReference>
<feature type="transmembrane region" description="Helical" evidence="8">
    <location>
        <begin position="64"/>
        <end position="85"/>
    </location>
</feature>
<keyword evidence="4 8" id="KW-1003">Cell membrane</keyword>
<reference evidence="9 11" key="1">
    <citation type="submission" date="2012-06" db="EMBL/GenBank/DDBJ databases">
        <title>Draft genome sequence of Lactobacillus gigeriorum CRBIP 24.85T, isolated from chicken crop.</title>
        <authorList>
            <person name="Cousin S."/>
            <person name="Ma L."/>
            <person name="Creno S."/>
            <person name="Clermont D."/>
            <person name="Loux V."/>
            <person name="Bizet C."/>
            <person name="Bouchier C."/>
        </authorList>
    </citation>
    <scope>NUCLEOTIDE SEQUENCE [LARGE SCALE GENOMIC DNA]</scope>
    <source>
        <strain evidence="11">CRBIP 24.85T</strain>
        <strain evidence="9">Type strain: CRBIP 24.85</strain>
    </source>
</reference>
<evidence type="ECO:0000256" key="8">
    <source>
        <dbReference type="RuleBase" id="RU365092"/>
    </source>
</evidence>
<dbReference type="STRING" id="1423751.FC38_GL000968"/>
<dbReference type="Proteomes" id="UP000051521">
    <property type="component" value="Unassembled WGS sequence"/>
</dbReference>
<evidence type="ECO:0000256" key="5">
    <source>
        <dbReference type="ARBA" id="ARBA00022692"/>
    </source>
</evidence>
<comment type="caution">
    <text evidence="9">The sequence shown here is derived from an EMBL/GenBank/DDBJ whole genome shotgun (WGS) entry which is preliminary data.</text>
</comment>
<keyword evidence="5 8" id="KW-0812">Transmembrane</keyword>
<feature type="transmembrane region" description="Helical" evidence="8">
    <location>
        <begin position="149"/>
        <end position="169"/>
    </location>
</feature>
<evidence type="ECO:0000313" key="12">
    <source>
        <dbReference type="Proteomes" id="UP000051521"/>
    </source>
</evidence>
<proteinExistence type="inferred from homology"/>
<accession>I7J2S4</accession>
<feature type="transmembrane region" description="Helical" evidence="8">
    <location>
        <begin position="6"/>
        <end position="26"/>
    </location>
</feature>
<dbReference type="PANTHER" id="PTHR30003">
    <property type="entry name" value="L-LACTATE PERMEASE"/>
    <property type="match status" value="1"/>
</dbReference>
<feature type="transmembrane region" description="Helical" evidence="8">
    <location>
        <begin position="487"/>
        <end position="506"/>
    </location>
</feature>
<comment type="similarity">
    <text evidence="2 8">Belongs to the lactate permease family.</text>
</comment>
<keyword evidence="3 8" id="KW-0813">Transport</keyword>
<organism evidence="9 11">
    <name type="scientific">Lactobacillus gigeriorum DSM 23908 = CRBIP 24.85</name>
    <dbReference type="NCBI Taxonomy" id="1423751"/>
    <lineage>
        <taxon>Bacteria</taxon>
        <taxon>Bacillati</taxon>
        <taxon>Bacillota</taxon>
        <taxon>Bacilli</taxon>
        <taxon>Lactobacillales</taxon>
        <taxon>Lactobacillaceae</taxon>
        <taxon>Lactobacillus</taxon>
    </lineage>
</organism>
<protein>
    <recommendedName>
        <fullName evidence="8">L-lactate permease</fullName>
    </recommendedName>
</protein>
<keyword evidence="12" id="KW-1185">Reference proteome</keyword>
<keyword evidence="6 8" id="KW-1133">Transmembrane helix</keyword>
<feature type="transmembrane region" description="Helical" evidence="8">
    <location>
        <begin position="33"/>
        <end position="52"/>
    </location>
</feature>
<evidence type="ECO:0000313" key="10">
    <source>
        <dbReference type="EMBL" id="KRN10570.1"/>
    </source>
</evidence>
<dbReference type="EMBL" id="CAKC01000045">
    <property type="protein sequence ID" value="CCI87042.1"/>
    <property type="molecule type" value="Genomic_DNA"/>
</dbReference>
<dbReference type="NCBIfam" id="TIGR00795">
    <property type="entry name" value="lctP"/>
    <property type="match status" value="1"/>
</dbReference>
<feature type="transmembrane region" description="Helical" evidence="8">
    <location>
        <begin position="359"/>
        <end position="381"/>
    </location>
</feature>
<comment type="subcellular location">
    <subcellularLocation>
        <location evidence="1 8">Cell membrane</location>
        <topology evidence="1 8">Multi-pass membrane protein</topology>
    </subcellularLocation>
</comment>
<dbReference type="GO" id="GO:0005886">
    <property type="term" value="C:plasma membrane"/>
    <property type="evidence" value="ECO:0007669"/>
    <property type="project" value="UniProtKB-SubCell"/>
</dbReference>
<dbReference type="Pfam" id="PF02652">
    <property type="entry name" value="Lactate_perm"/>
    <property type="match status" value="1"/>
</dbReference>
<feature type="transmembrane region" description="Helical" evidence="8">
    <location>
        <begin position="280"/>
        <end position="304"/>
    </location>
</feature>
<feature type="transmembrane region" description="Helical" evidence="8">
    <location>
        <begin position="215"/>
        <end position="237"/>
    </location>
</feature>
<keyword evidence="7 8" id="KW-0472">Membrane</keyword>
<evidence type="ECO:0000313" key="11">
    <source>
        <dbReference type="Proteomes" id="UP000009326"/>
    </source>
</evidence>
<dbReference type="Proteomes" id="UP000009326">
    <property type="component" value="Unassembled WGS sequence"/>
</dbReference>
<dbReference type="AlphaFoldDB" id="I7J2S4"/>
<reference evidence="10 12" key="2">
    <citation type="journal article" date="2015" name="Genome Announc.">
        <title>Expanding the biotechnology potential of lactobacilli through comparative genomics of 213 strains and associated genera.</title>
        <authorList>
            <person name="Sun Z."/>
            <person name="Harris H.M."/>
            <person name="McCann A."/>
            <person name="Guo C."/>
            <person name="Argimon S."/>
            <person name="Zhang W."/>
            <person name="Yang X."/>
            <person name="Jeffery I.B."/>
            <person name="Cooney J.C."/>
            <person name="Kagawa T.F."/>
            <person name="Liu W."/>
            <person name="Song Y."/>
            <person name="Salvetti E."/>
            <person name="Wrobel A."/>
            <person name="Rasinkangas P."/>
            <person name="Parkhill J."/>
            <person name="Rea M.C."/>
            <person name="O'Sullivan O."/>
            <person name="Ritari J."/>
            <person name="Douillard F.P."/>
            <person name="Paul Ross R."/>
            <person name="Yang R."/>
            <person name="Briner A.E."/>
            <person name="Felis G.E."/>
            <person name="de Vos W.M."/>
            <person name="Barrangou R."/>
            <person name="Klaenhammer T.R."/>
            <person name="Caufield P.W."/>
            <person name="Cui Y."/>
            <person name="Zhang H."/>
            <person name="O'Toole P.W."/>
        </authorList>
    </citation>
    <scope>NUCLEOTIDE SEQUENCE [LARGE SCALE GENOMIC DNA]</scope>
    <source>
        <strain evidence="10 12">DSM 23908</strain>
    </source>
</reference>
<dbReference type="GO" id="GO:0015295">
    <property type="term" value="F:solute:proton symporter activity"/>
    <property type="evidence" value="ECO:0007669"/>
    <property type="project" value="TreeGrafter"/>
</dbReference>
<dbReference type="PATRIC" id="fig|1423751.3.peg.1004"/>
<comment type="function">
    <text evidence="8">Uptake of L-lactate across the membrane. Can also transport D-lactate and glycolate.</text>
</comment>
<evidence type="ECO:0000256" key="6">
    <source>
        <dbReference type="ARBA" id="ARBA00022989"/>
    </source>
</evidence>
<evidence type="ECO:0000256" key="4">
    <source>
        <dbReference type="ARBA" id="ARBA00022475"/>
    </source>
</evidence>
<sequence>MSGIVWGAFIMALIPIVWLIVSLGVIKMAAPKATFIGLVLTMVIAILGFKLSPVDTFSGAAEGALMGLFPIIYVIIAALFTYNVTTKSGAMNKIQDMLSAITTDKRILTLIIAWGFGGFLEAIAGFGTAVAIPAGILIAFGVDPIRASVVCLIANTTPTAFGAIGLPVITLGQVTGLNLSTLSVVVTIQLMLLIILIPFVLVAVVDKGIKSLKGVFGITLMSGLAFALPQIFIAKFVGPELPAIVGSILSIGVTVLMAKMRKADPDAEKIEVTHHSSSELLKACAPFILVFVFVLLASSLVPPINHALNAASFKFPVYTGKNAGLFNVNLLASPGTLIIVATLIGGLIQGMQLGELFKILGTTIAGLWKTMITVCSIVALAKVMGYSGMTANLADTLVKIMGPAYPLVAPVIGALGTFITGSDTSANVLFGNLQLQASHALGVNQYWLVANNMVGATAGKMISPQSIAVASAAIGQEGSEGEILKQALKWCALYLVVICVALFFMGKMNISF</sequence>
<dbReference type="InterPro" id="IPR003804">
    <property type="entry name" value="Lactate_perm"/>
</dbReference>
<evidence type="ECO:0000256" key="7">
    <source>
        <dbReference type="ARBA" id="ARBA00023136"/>
    </source>
</evidence>
<name>I7J2S4_9LACO</name>
<evidence type="ECO:0000256" key="1">
    <source>
        <dbReference type="ARBA" id="ARBA00004651"/>
    </source>
</evidence>
<gene>
    <name evidence="9" type="ORF">BN52_02080</name>
    <name evidence="10" type="ORF">FC38_GL000968</name>
</gene>
<evidence type="ECO:0000313" key="9">
    <source>
        <dbReference type="EMBL" id="CCI87042.1"/>
    </source>
</evidence>
<evidence type="ECO:0000256" key="2">
    <source>
        <dbReference type="ARBA" id="ARBA00010100"/>
    </source>
</evidence>
<feature type="transmembrane region" description="Helical" evidence="8">
    <location>
        <begin position="181"/>
        <end position="203"/>
    </location>
</feature>
<dbReference type="PANTHER" id="PTHR30003:SF0">
    <property type="entry name" value="GLYCOLATE PERMEASE GLCA-RELATED"/>
    <property type="match status" value="1"/>
</dbReference>